<dbReference type="EMBL" id="FN669609">
    <property type="protein sequence ID" value="CBJ94826.1"/>
    <property type="molecule type" value="Genomic_DNA"/>
</dbReference>
<organism evidence="3">
    <name type="scientific">Salmonella bongori</name>
    <dbReference type="NCBI Taxonomy" id="54736"/>
    <lineage>
        <taxon>Bacteria</taxon>
        <taxon>Pseudomonadati</taxon>
        <taxon>Pseudomonadota</taxon>
        <taxon>Gammaproteobacteria</taxon>
        <taxon>Enterobacterales</taxon>
        <taxon>Enterobacteriaceae</taxon>
        <taxon>Salmonella</taxon>
    </lineage>
</organism>
<protein>
    <submittedName>
        <fullName evidence="2">Putative membrane protein</fullName>
    </submittedName>
</protein>
<name>F0V0C8_SALBN</name>
<proteinExistence type="predicted"/>
<evidence type="ECO:0000256" key="1">
    <source>
        <dbReference type="SAM" id="MobiDB-lite"/>
    </source>
</evidence>
<gene>
    <name evidence="2" type="ORF">Sb1_0073</name>
    <name evidence="3" type="ORF">Sb2_0671</name>
</gene>
<reference evidence="3" key="2">
    <citation type="submission" date="2010-02" db="EMBL/GenBank/DDBJ databases">
        <authorList>
            <person name="Seth-Smith H.M."/>
        </authorList>
    </citation>
    <scope>NUCLEOTIDE SEQUENCE</scope>
    <source>
        <strain evidence="3">2022/77</strain>
    </source>
</reference>
<dbReference type="EMBL" id="FN298494">
    <property type="protein sequence ID" value="CAX67869.1"/>
    <property type="molecule type" value="Genomic_DNA"/>
</dbReference>
<feature type="region of interest" description="Disordered" evidence="1">
    <location>
        <begin position="1"/>
        <end position="20"/>
    </location>
</feature>
<sequence length="194" mass="22418">MLFPRPRSTDKAYWPDAPAEAGGNPHAGNVITGAASVLRRRRFTMMLTTRLFVFLLHHLWRVMRWTGLTVYHGISVLYRRRQARLQASDWRPRTVYTGRWQLADDGQFCGRAVVLRLRDALKPGVELLYFGEETAEPYYSERQFVDDRESVMVAEQMLLRFLGSRHRRQNRRNAPVSVLVTDVVTTAPVNDEAA</sequence>
<reference evidence="3" key="3">
    <citation type="submission" date="2011-02" db="EMBL/GenBank/DDBJ databases">
        <title>Novel enterobacterial integrative and conjugative elements (ICEs), including a mobilisable relative of SPI-7.</title>
        <authorList>
            <person name="Seth-Smith H.M.B."/>
        </authorList>
    </citation>
    <scope>NUCLEOTIDE SEQUENCE</scope>
    <source>
        <strain evidence="3">2022/77</strain>
    </source>
</reference>
<reference evidence="2" key="1">
    <citation type="submission" date="2009-04" db="EMBL/GenBank/DDBJ databases">
        <title>Novel enterobacterial integrative and conjugative elements (ICEs), including a mobilisable relateive of SPI-7.</title>
        <authorList>
            <person name="Seth-Smith H.M."/>
        </authorList>
    </citation>
    <scope>NUCLEOTIDE SEQUENCE</scope>
    <source>
        <strain evidence="2">CEIM46082</strain>
    </source>
</reference>
<accession>F0V0C8</accession>
<evidence type="ECO:0000313" key="3">
    <source>
        <dbReference type="EMBL" id="CBJ94826.1"/>
    </source>
</evidence>
<evidence type="ECO:0000313" key="2">
    <source>
        <dbReference type="EMBL" id="CAX67869.1"/>
    </source>
</evidence>
<dbReference type="AlphaFoldDB" id="F0V0C8"/>